<dbReference type="InterPro" id="IPR002355">
    <property type="entry name" value="Cu_oxidase_Cu_BS"/>
</dbReference>
<accession>A0ABP8DUE8</accession>
<dbReference type="Pfam" id="PF07732">
    <property type="entry name" value="Cu-oxidase_3"/>
    <property type="match status" value="1"/>
</dbReference>
<comment type="similarity">
    <text evidence="1">Belongs to the multicopper oxidase family.</text>
</comment>
<feature type="domain" description="Plastocyanin-like" evidence="5">
    <location>
        <begin position="358"/>
        <end position="477"/>
    </location>
</feature>
<dbReference type="SUPFAM" id="SSF49503">
    <property type="entry name" value="Cupredoxins"/>
    <property type="match status" value="3"/>
</dbReference>
<proteinExistence type="inferred from homology"/>
<gene>
    <name evidence="7" type="ORF">GCM10022255_108280</name>
</gene>
<dbReference type="RefSeq" id="WP_345142860.1">
    <property type="nucleotide sequence ID" value="NZ_BAABAT010000070.1"/>
</dbReference>
<dbReference type="CDD" id="cd13890">
    <property type="entry name" value="CuRO_3_CueO_FtsP"/>
    <property type="match status" value="1"/>
</dbReference>
<keyword evidence="3" id="KW-0560">Oxidoreductase</keyword>
<evidence type="ECO:0000256" key="2">
    <source>
        <dbReference type="ARBA" id="ARBA00022723"/>
    </source>
</evidence>
<evidence type="ECO:0000259" key="5">
    <source>
        <dbReference type="Pfam" id="PF07731"/>
    </source>
</evidence>
<evidence type="ECO:0000256" key="3">
    <source>
        <dbReference type="ARBA" id="ARBA00023002"/>
    </source>
</evidence>
<dbReference type="InterPro" id="IPR008972">
    <property type="entry name" value="Cupredoxin"/>
</dbReference>
<dbReference type="CDD" id="cd04232">
    <property type="entry name" value="CuRO_1_CueO_FtsP"/>
    <property type="match status" value="1"/>
</dbReference>
<dbReference type="CDD" id="cd13867">
    <property type="entry name" value="CuRO_2_CueO_FtsP"/>
    <property type="match status" value="1"/>
</dbReference>
<evidence type="ECO:0000313" key="8">
    <source>
        <dbReference type="Proteomes" id="UP001500620"/>
    </source>
</evidence>
<evidence type="ECO:0000259" key="4">
    <source>
        <dbReference type="Pfam" id="PF00394"/>
    </source>
</evidence>
<evidence type="ECO:0000259" key="6">
    <source>
        <dbReference type="Pfam" id="PF07732"/>
    </source>
</evidence>
<evidence type="ECO:0000313" key="7">
    <source>
        <dbReference type="EMBL" id="GAA4263467.1"/>
    </source>
</evidence>
<dbReference type="Pfam" id="PF07731">
    <property type="entry name" value="Cu-oxidase_2"/>
    <property type="match status" value="1"/>
</dbReference>
<dbReference type="InterPro" id="IPR045087">
    <property type="entry name" value="Cu-oxidase_fam"/>
</dbReference>
<dbReference type="InterPro" id="IPR011707">
    <property type="entry name" value="Cu-oxidase-like_N"/>
</dbReference>
<dbReference type="PANTHER" id="PTHR48267">
    <property type="entry name" value="CUPREDOXIN SUPERFAMILY PROTEIN"/>
    <property type="match status" value="1"/>
</dbReference>
<feature type="domain" description="Plastocyanin-like" evidence="4">
    <location>
        <begin position="236"/>
        <end position="298"/>
    </location>
</feature>
<comment type="caution">
    <text evidence="7">The sequence shown here is derived from an EMBL/GenBank/DDBJ whole genome shotgun (WGS) entry which is preliminary data.</text>
</comment>
<keyword evidence="8" id="KW-1185">Reference proteome</keyword>
<organism evidence="7 8">
    <name type="scientific">Dactylosporangium darangshiense</name>
    <dbReference type="NCBI Taxonomy" id="579108"/>
    <lineage>
        <taxon>Bacteria</taxon>
        <taxon>Bacillati</taxon>
        <taxon>Actinomycetota</taxon>
        <taxon>Actinomycetes</taxon>
        <taxon>Micromonosporales</taxon>
        <taxon>Micromonosporaceae</taxon>
        <taxon>Dactylosporangium</taxon>
    </lineage>
</organism>
<dbReference type="Gene3D" id="2.60.40.420">
    <property type="entry name" value="Cupredoxins - blue copper proteins"/>
    <property type="match status" value="3"/>
</dbReference>
<dbReference type="EMBL" id="BAABAT010000070">
    <property type="protein sequence ID" value="GAA4263467.1"/>
    <property type="molecule type" value="Genomic_DNA"/>
</dbReference>
<keyword evidence="2" id="KW-0479">Metal-binding</keyword>
<feature type="domain" description="Plastocyanin-like" evidence="6">
    <location>
        <begin position="73"/>
        <end position="178"/>
    </location>
</feature>
<name>A0ABP8DUE8_9ACTN</name>
<dbReference type="Proteomes" id="UP001500620">
    <property type="component" value="Unassembled WGS sequence"/>
</dbReference>
<dbReference type="InterPro" id="IPR001117">
    <property type="entry name" value="Cu-oxidase_2nd"/>
</dbReference>
<dbReference type="InterPro" id="IPR011706">
    <property type="entry name" value="Cu-oxidase_C"/>
</dbReference>
<dbReference type="PANTHER" id="PTHR48267:SF1">
    <property type="entry name" value="BILIRUBIN OXIDASE"/>
    <property type="match status" value="1"/>
</dbReference>
<evidence type="ECO:0000256" key="1">
    <source>
        <dbReference type="ARBA" id="ARBA00010609"/>
    </source>
</evidence>
<dbReference type="PROSITE" id="PS00080">
    <property type="entry name" value="MULTICOPPER_OXIDASE2"/>
    <property type="match status" value="1"/>
</dbReference>
<sequence>MRKWLLGGLGLLLLCCGGGVAAITWFFARPPLDQRVDFDRPLRVPPLAASTVDGQGRRVFELRAQAGESDLGHGATRTWGYNGAYLGPTLRAKRGEQVVVNVRNSLPEATTVHWHGMHLPAKVDGGPHHPIPAGGSFQAAWTVDQPAATLWYHPHPSETTEKQVYRGLAGMFIVDDDEPAQAALPHDYGVDDVPVMVQDKDFDGDQLSMAGRFGSDIGVLGDQILVNGTPSPYLDVHSELVRLRLLNASTARIYNFRLGDGRPFALVGTDGGLLDKPFMTDHVRLSVGERAEIVVEMRPGERVALRSVQSLGGDLGSKFNGGQDAFDILQLRAAATLTPAALPKTLVATPRLDPAQAAQTRSFTFSGREINDRKMDMDRVDAVIVKDTVEVWNVRNGHDTPHSFHIHDVQFQVLAVDGAPPPGELSGWKDTLYLAEGRTFRIIARFADYADPTTAYMFHCHVLKHEDEGMMGQFVIVEKGDQPRLTHG</sequence>
<reference evidence="8" key="1">
    <citation type="journal article" date="2019" name="Int. J. Syst. Evol. Microbiol.">
        <title>The Global Catalogue of Microorganisms (GCM) 10K type strain sequencing project: providing services to taxonomists for standard genome sequencing and annotation.</title>
        <authorList>
            <consortium name="The Broad Institute Genomics Platform"/>
            <consortium name="The Broad Institute Genome Sequencing Center for Infectious Disease"/>
            <person name="Wu L."/>
            <person name="Ma J."/>
        </authorList>
    </citation>
    <scope>NUCLEOTIDE SEQUENCE [LARGE SCALE GENOMIC DNA]</scope>
    <source>
        <strain evidence="8">JCM 17441</strain>
    </source>
</reference>
<dbReference type="Pfam" id="PF00394">
    <property type="entry name" value="Cu-oxidase"/>
    <property type="match status" value="1"/>
</dbReference>
<protein>
    <submittedName>
        <fullName evidence="7">Multicopper oxidase domain-containing protein</fullName>
    </submittedName>
</protein>